<feature type="transmembrane region" description="Helical" evidence="7">
    <location>
        <begin position="156"/>
        <end position="174"/>
    </location>
</feature>
<keyword evidence="3" id="KW-1003">Cell membrane</keyword>
<accession>A0A5P2HAE9</accession>
<feature type="transmembrane region" description="Helical" evidence="7">
    <location>
        <begin position="181"/>
        <end position="205"/>
    </location>
</feature>
<proteinExistence type="predicted"/>
<dbReference type="InterPro" id="IPR052031">
    <property type="entry name" value="Membrane_Transporter-Flippase"/>
</dbReference>
<feature type="transmembrane region" description="Helical" evidence="7">
    <location>
        <begin position="404"/>
        <end position="429"/>
    </location>
</feature>
<name>A0A5P2HAE9_9BURK</name>
<dbReference type="Pfam" id="PF01554">
    <property type="entry name" value="MatE"/>
    <property type="match status" value="2"/>
</dbReference>
<dbReference type="GO" id="GO:0005886">
    <property type="term" value="C:plasma membrane"/>
    <property type="evidence" value="ECO:0007669"/>
    <property type="project" value="UniProtKB-SubCell"/>
</dbReference>
<feature type="transmembrane region" description="Helical" evidence="7">
    <location>
        <begin position="65"/>
        <end position="98"/>
    </location>
</feature>
<evidence type="ECO:0000313" key="8">
    <source>
        <dbReference type="EMBL" id="QET04976.1"/>
    </source>
</evidence>
<evidence type="ECO:0000256" key="7">
    <source>
        <dbReference type="SAM" id="Phobius"/>
    </source>
</evidence>
<comment type="subcellular location">
    <subcellularLocation>
        <location evidence="1">Cell inner membrane</location>
        <topology evidence="1">Multi-pass membrane protein</topology>
    </subcellularLocation>
</comment>
<dbReference type="GO" id="GO:0015297">
    <property type="term" value="F:antiporter activity"/>
    <property type="evidence" value="ECO:0007669"/>
    <property type="project" value="InterPro"/>
</dbReference>
<sequence>MTEPSPAAAPATAAPRQTARAKRLLNDPILPTLLRLAAPNIVVMLAQAAANFLESYYVGQLGVPALAGAALVVPLVMAMQMLSAGAVGGAISSAIARALGAGRHAEAEALALHATVIGIVFGVVLSVAMLGLGPYIYRALGGRDSTLAAAVTYSNAVFLGTTFLWLLNAFASILRGTGNMLLPAAVVTGGVLVLVVASPVLIFGAGPIPPMGIAGAGLALVCYYAVGFVVLLVALLRGYGGIRLSFAHRLRWSMFAEILGVGIYAAVNSLMINLSVITATAMIGMHGPHALAGFGLGIRLEYLLVPLIFGFGAGMVAMVGMNTGAGQHARARRVAWTGALVAAGLCELIGLAAAIWPAAWLSLFTQDEEAIRMGAAYLRAVAPAYGLFGLGLALYFASQGARRLGWSVIAAVSRVAVIGLLGYLTLTLWHGELGAFFAALVLGLAIFAAVNAVPWVPTPPAPLPDGEGSKPLASAPRR</sequence>
<feature type="transmembrane region" description="Helical" evidence="7">
    <location>
        <begin position="376"/>
        <end position="397"/>
    </location>
</feature>
<keyword evidence="2" id="KW-0813">Transport</keyword>
<evidence type="ECO:0000256" key="5">
    <source>
        <dbReference type="ARBA" id="ARBA00022989"/>
    </source>
</evidence>
<evidence type="ECO:0000256" key="4">
    <source>
        <dbReference type="ARBA" id="ARBA00022692"/>
    </source>
</evidence>
<feature type="transmembrane region" description="Helical" evidence="7">
    <location>
        <begin position="303"/>
        <end position="322"/>
    </location>
</feature>
<protein>
    <submittedName>
        <fullName evidence="8">MATE family efflux transporter</fullName>
    </submittedName>
</protein>
<dbReference type="AlphaFoldDB" id="A0A5P2HAE9"/>
<dbReference type="OrthoDB" id="9001572at2"/>
<dbReference type="RefSeq" id="WP_150375037.1">
    <property type="nucleotide sequence ID" value="NZ_CP044067.1"/>
</dbReference>
<evidence type="ECO:0000256" key="6">
    <source>
        <dbReference type="ARBA" id="ARBA00023136"/>
    </source>
</evidence>
<keyword evidence="5 7" id="KW-1133">Transmembrane helix</keyword>
<keyword evidence="4 7" id="KW-0812">Transmembrane</keyword>
<evidence type="ECO:0000256" key="2">
    <source>
        <dbReference type="ARBA" id="ARBA00022448"/>
    </source>
</evidence>
<dbReference type="PANTHER" id="PTHR43549">
    <property type="entry name" value="MULTIDRUG RESISTANCE PROTEIN YPNP-RELATED"/>
    <property type="match status" value="1"/>
</dbReference>
<reference evidence="8 9" key="1">
    <citation type="submission" date="2019-09" db="EMBL/GenBank/DDBJ databases">
        <title>FDA dAtabase for Regulatory Grade micrObial Sequences (FDA-ARGOS): Supporting development and validation of Infectious Disease Dx tests.</title>
        <authorList>
            <person name="Sciortino C."/>
            <person name="Tallon L."/>
            <person name="Sadzewicz L."/>
            <person name="Vavikolanu K."/>
            <person name="Mehta A."/>
            <person name="Aluvathingal J."/>
            <person name="Nadendla S."/>
            <person name="Nandy P."/>
            <person name="Geyer C."/>
            <person name="Yan Y."/>
            <person name="Sichtig H."/>
        </authorList>
    </citation>
    <scope>NUCLEOTIDE SEQUENCE [LARGE SCALE GENOMIC DNA]</scope>
    <source>
        <strain evidence="8 9">FDAARGOS_664</strain>
    </source>
</reference>
<dbReference type="InterPro" id="IPR048279">
    <property type="entry name" value="MdtK-like"/>
</dbReference>
<feature type="transmembrane region" description="Helical" evidence="7">
    <location>
        <begin position="110"/>
        <end position="136"/>
    </location>
</feature>
<dbReference type="PANTHER" id="PTHR43549:SF3">
    <property type="entry name" value="MULTIDRUG RESISTANCE PROTEIN YPNP-RELATED"/>
    <property type="match status" value="1"/>
</dbReference>
<feature type="transmembrane region" description="Helical" evidence="7">
    <location>
        <begin position="435"/>
        <end position="456"/>
    </location>
</feature>
<gene>
    <name evidence="8" type="ORF">FOB72_23180</name>
</gene>
<feature type="transmembrane region" description="Helical" evidence="7">
    <location>
        <begin position="334"/>
        <end position="356"/>
    </location>
</feature>
<evidence type="ECO:0000313" key="9">
    <source>
        <dbReference type="Proteomes" id="UP000322822"/>
    </source>
</evidence>
<feature type="transmembrane region" description="Helical" evidence="7">
    <location>
        <begin position="211"/>
        <end position="237"/>
    </location>
</feature>
<dbReference type="PIRSF" id="PIRSF006603">
    <property type="entry name" value="DinF"/>
    <property type="match status" value="1"/>
</dbReference>
<evidence type="ECO:0000256" key="1">
    <source>
        <dbReference type="ARBA" id="ARBA00004429"/>
    </source>
</evidence>
<feature type="transmembrane region" description="Helical" evidence="7">
    <location>
        <begin position="258"/>
        <end position="283"/>
    </location>
</feature>
<dbReference type="InterPro" id="IPR002528">
    <property type="entry name" value="MATE_fam"/>
</dbReference>
<evidence type="ECO:0000256" key="3">
    <source>
        <dbReference type="ARBA" id="ARBA00022475"/>
    </source>
</evidence>
<dbReference type="Proteomes" id="UP000322822">
    <property type="component" value="Chromosome 2"/>
</dbReference>
<keyword evidence="6 7" id="KW-0472">Membrane</keyword>
<organism evidence="8 9">
    <name type="scientific">Cupriavidus pauculus</name>
    <dbReference type="NCBI Taxonomy" id="82633"/>
    <lineage>
        <taxon>Bacteria</taxon>
        <taxon>Pseudomonadati</taxon>
        <taxon>Pseudomonadota</taxon>
        <taxon>Betaproteobacteria</taxon>
        <taxon>Burkholderiales</taxon>
        <taxon>Burkholderiaceae</taxon>
        <taxon>Cupriavidus</taxon>
    </lineage>
</organism>
<dbReference type="GO" id="GO:0042910">
    <property type="term" value="F:xenobiotic transmembrane transporter activity"/>
    <property type="evidence" value="ECO:0007669"/>
    <property type="project" value="InterPro"/>
</dbReference>
<dbReference type="EMBL" id="CP044067">
    <property type="protein sequence ID" value="QET04976.1"/>
    <property type="molecule type" value="Genomic_DNA"/>
</dbReference>